<keyword evidence="6" id="KW-1185">Reference proteome</keyword>
<dbReference type="Pfam" id="PF00931">
    <property type="entry name" value="NB-ARC"/>
    <property type="match status" value="1"/>
</dbReference>
<dbReference type="InterPro" id="IPR027417">
    <property type="entry name" value="P-loop_NTPase"/>
</dbReference>
<reference evidence="5 6" key="2">
    <citation type="journal article" date="2020" name="Microbiol. Resour. Announc.">
        <title>Antarctic desert soil bacteria exhibit high novel natural product potential, evaluated through long-read genome sequencing and comparative genomics.</title>
        <authorList>
            <person name="Benaud N."/>
            <person name="Edwards R.J."/>
            <person name="Amos T.G."/>
            <person name="D'Agostino P.M."/>
            <person name="Gutierrez-Chavez C."/>
            <person name="Montgomery K."/>
            <person name="Nicetic I."/>
            <person name="Ferrari B.C."/>
        </authorList>
    </citation>
    <scope>NUCLEOTIDE SEQUENCE [LARGE SCALE GENOMIC DNA]</scope>
    <source>
        <strain evidence="5 6">SPB151</strain>
    </source>
</reference>
<dbReference type="InterPro" id="IPR011990">
    <property type="entry name" value="TPR-like_helical_dom_sf"/>
</dbReference>
<dbReference type="Proteomes" id="UP000515563">
    <property type="component" value="Chromosome"/>
</dbReference>
<evidence type="ECO:0000256" key="2">
    <source>
        <dbReference type="SAM" id="Coils"/>
    </source>
</evidence>
<dbReference type="GO" id="GO:0003677">
    <property type="term" value="F:DNA binding"/>
    <property type="evidence" value="ECO:0007669"/>
    <property type="project" value="InterPro"/>
</dbReference>
<dbReference type="Gene3D" id="3.40.50.300">
    <property type="entry name" value="P-loop containing nucleotide triphosphate hydrolases"/>
    <property type="match status" value="1"/>
</dbReference>
<feature type="domain" description="HTH cro/C1-type" evidence="4">
    <location>
        <begin position="8"/>
        <end position="63"/>
    </location>
</feature>
<dbReference type="InterPro" id="IPR001387">
    <property type="entry name" value="Cro/C1-type_HTH"/>
</dbReference>
<dbReference type="PANTHER" id="PTHR47691">
    <property type="entry name" value="REGULATOR-RELATED"/>
    <property type="match status" value="1"/>
</dbReference>
<feature type="repeat" description="TPR" evidence="1">
    <location>
        <begin position="636"/>
        <end position="669"/>
    </location>
</feature>
<dbReference type="RefSeq" id="WP_185443525.1">
    <property type="nucleotide sequence ID" value="NZ_CP043661.1"/>
</dbReference>
<evidence type="ECO:0000259" key="4">
    <source>
        <dbReference type="PROSITE" id="PS50943"/>
    </source>
</evidence>
<protein>
    <submittedName>
        <fullName evidence="5">Tetratricopeptide repeat protein</fullName>
    </submittedName>
</protein>
<proteinExistence type="predicted"/>
<dbReference type="SMART" id="SM00028">
    <property type="entry name" value="TPR"/>
    <property type="match status" value="7"/>
</dbReference>
<reference evidence="6" key="1">
    <citation type="submission" date="2019-09" db="EMBL/GenBank/DDBJ databases">
        <title>Antimicrobial potential of Antarctic Bacteria.</title>
        <authorList>
            <person name="Benaud N."/>
            <person name="Edwards R.J."/>
            <person name="Ferrari B.C."/>
        </authorList>
    </citation>
    <scope>NUCLEOTIDE SEQUENCE [LARGE SCALE GENOMIC DNA]</scope>
    <source>
        <strain evidence="6">SPB151</strain>
    </source>
</reference>
<gene>
    <name evidence="5" type="ORF">F1D05_28430</name>
</gene>
<evidence type="ECO:0000256" key="1">
    <source>
        <dbReference type="PROSITE-ProRule" id="PRU00339"/>
    </source>
</evidence>
<dbReference type="SUPFAM" id="SSF48452">
    <property type="entry name" value="TPR-like"/>
    <property type="match status" value="2"/>
</dbReference>
<evidence type="ECO:0000256" key="3">
    <source>
        <dbReference type="SAM" id="MobiDB-lite"/>
    </source>
</evidence>
<keyword evidence="2" id="KW-0175">Coiled coil</keyword>
<dbReference type="Pfam" id="PF17874">
    <property type="entry name" value="TPR_MalT"/>
    <property type="match status" value="1"/>
</dbReference>
<dbReference type="SUPFAM" id="SSF47413">
    <property type="entry name" value="lambda repressor-like DNA-binding domains"/>
    <property type="match status" value="1"/>
</dbReference>
<dbReference type="InterPro" id="IPR019734">
    <property type="entry name" value="TPR_rpt"/>
</dbReference>
<dbReference type="GO" id="GO:0043531">
    <property type="term" value="F:ADP binding"/>
    <property type="evidence" value="ECO:0007669"/>
    <property type="project" value="InterPro"/>
</dbReference>
<dbReference type="AlphaFoldDB" id="A0A7G6X4F6"/>
<dbReference type="PROSITE" id="PS50943">
    <property type="entry name" value="HTH_CROC1"/>
    <property type="match status" value="1"/>
</dbReference>
<dbReference type="InterPro" id="IPR002182">
    <property type="entry name" value="NB-ARC"/>
</dbReference>
<dbReference type="PANTHER" id="PTHR47691:SF3">
    <property type="entry name" value="HTH-TYPE TRANSCRIPTIONAL REGULATOR RV0890C-RELATED"/>
    <property type="match status" value="1"/>
</dbReference>
<dbReference type="Pfam" id="PF13560">
    <property type="entry name" value="HTH_31"/>
    <property type="match status" value="1"/>
</dbReference>
<keyword evidence="1" id="KW-0802">TPR repeat</keyword>
<evidence type="ECO:0000313" key="5">
    <source>
        <dbReference type="EMBL" id="QNE21121.1"/>
    </source>
</evidence>
<dbReference type="Gene3D" id="1.25.40.10">
    <property type="entry name" value="Tetratricopeptide repeat domain"/>
    <property type="match status" value="2"/>
</dbReference>
<dbReference type="SUPFAM" id="SSF52540">
    <property type="entry name" value="P-loop containing nucleoside triphosphate hydrolases"/>
    <property type="match status" value="1"/>
</dbReference>
<sequence length="846" mass="90664">MTSFAELLRHHRQSAGISQEELAHRASLSPKAVSLLERGQRRFPRRETIEELTKALGLSGPNATALAESARRRPGTATPSQLPPAPATFTGRREVLDTISGYLSPGGVPHPGVAIVTIDGMAGVGKTALAVQAAHEVVDDYPDGQLFIDLHGFTESVEPEDAGAILARVLRTLGVPGQRIPDELEQRSALYRTRLAGRRMLIVLDNAVSAEQVSPLLPGTAGCAVLITSRSRLTGLGSARPFSIDPLSTDEAVALFTELAGAAGDPGLLRRVVELCDCLPLAVQIVAARYDDGDLAGLAGRLGSPAESLADLRAGQESVAAAFALSYRQFPAGHQRLFRLMSLAPGAAMDEAVVAAGTDLTVREVRPILDDLVDGHLLIENEPAVYTFHDLVRAYSALLSVDEDGTAGRSAAVERFKTHYAGTATTAMDLLYPSEEQRRPRGLTGDLSTARSAERWLDRETDTLLRLAQDDAQLNPYLCGTIHRHLQSRARVTEAVPLYRAALAAAQNDGDAVGVARLGAMVALGLQIRGLLDPAIEAYTEALAAARRADWQVGEIVAAMGLGEIARMSGRNAEAKAQYDRVLELSLATGYRSGECQALLGLGDLQCTSARFAEATITYARSLAVAEEIGEHQVAINAGVGLGDVHFDLGRLEQAAEQYREALAAAEKLQTRTVVNYARASLAGAYWKLGRYEEAADLQRQCLQYTREVGEAIAEIGALLSLAEIQLSSGRYDEALQLFEQSDRAARDQGEGTFRLQATQGLGKLAHLRADYSQAVELFRTAIGLADELDQGIDRGTTRQRLAAALAALDRTGESLPYLQEAVKIFTDLQVPELAEAQQQLAELQA</sequence>
<dbReference type="InterPro" id="IPR010982">
    <property type="entry name" value="Lambda_DNA-bd_dom_sf"/>
</dbReference>
<dbReference type="InterPro" id="IPR041617">
    <property type="entry name" value="TPR_MalT"/>
</dbReference>
<name>A0A7G6X4F6_9ACTN</name>
<feature type="region of interest" description="Disordered" evidence="3">
    <location>
        <begin position="60"/>
        <end position="88"/>
    </location>
</feature>
<organism evidence="5 6">
    <name type="scientific">Kribbella qitaiheensis</name>
    <dbReference type="NCBI Taxonomy" id="1544730"/>
    <lineage>
        <taxon>Bacteria</taxon>
        <taxon>Bacillati</taxon>
        <taxon>Actinomycetota</taxon>
        <taxon>Actinomycetes</taxon>
        <taxon>Propionibacteriales</taxon>
        <taxon>Kribbellaceae</taxon>
        <taxon>Kribbella</taxon>
    </lineage>
</organism>
<feature type="coiled-coil region" evidence="2">
    <location>
        <begin position="649"/>
        <end position="715"/>
    </location>
</feature>
<dbReference type="KEGG" id="kqi:F1D05_28430"/>
<dbReference type="PRINTS" id="PR00364">
    <property type="entry name" value="DISEASERSIST"/>
</dbReference>
<dbReference type="CDD" id="cd00093">
    <property type="entry name" value="HTH_XRE"/>
    <property type="match status" value="1"/>
</dbReference>
<evidence type="ECO:0000313" key="6">
    <source>
        <dbReference type="Proteomes" id="UP000515563"/>
    </source>
</evidence>
<accession>A0A7G6X4F6</accession>
<dbReference type="EMBL" id="CP043661">
    <property type="protein sequence ID" value="QNE21121.1"/>
    <property type="molecule type" value="Genomic_DNA"/>
</dbReference>
<dbReference type="Gene3D" id="1.10.260.40">
    <property type="entry name" value="lambda repressor-like DNA-binding domains"/>
    <property type="match status" value="1"/>
</dbReference>
<dbReference type="PROSITE" id="PS50005">
    <property type="entry name" value="TPR"/>
    <property type="match status" value="1"/>
</dbReference>
<dbReference type="SMART" id="SM00530">
    <property type="entry name" value="HTH_XRE"/>
    <property type="match status" value="1"/>
</dbReference>